<evidence type="ECO:0000256" key="3">
    <source>
        <dbReference type="ARBA" id="ARBA00022840"/>
    </source>
</evidence>
<sequence>MRNTILPERADQPRRFTPADSADCPTFLKFLQEAHAGQEDVIAYLQKYGGLCLTGQMNEETVHFFYGGGGNGKGVFIKAIGYALGDYQVTAQESAFTIDRSGRRAHAQEIAVLRGKRHVVVSEPEEGRAWDMGRVKAWSGNEAPMRANFMRQDSFEFWPAGKLTMVANEKLTIKTVDAATRRRLRMVPWPNTPDSPDSTLKDRLHEEAPGILRWMLDGLAFYLRDGMGDLPPSIAAETEAYLAEQDVIQRFMDDCLVFTDVQNDISLTTIRTIYNEWALGNDASQINRGLGTKLTSKGARISSTGGRKFLRGAYLSAAGEVLKEDATKRAEESN</sequence>
<evidence type="ECO:0000313" key="6">
    <source>
        <dbReference type="Proteomes" id="UP000199382"/>
    </source>
</evidence>
<dbReference type="PANTHER" id="PTHR35372">
    <property type="entry name" value="ATP BINDING PROTEIN-RELATED"/>
    <property type="match status" value="1"/>
</dbReference>
<evidence type="ECO:0000256" key="1">
    <source>
        <dbReference type="ARBA" id="ARBA00022741"/>
    </source>
</evidence>
<keyword evidence="1" id="KW-0547">Nucleotide-binding</keyword>
<proteinExistence type="predicted"/>
<dbReference type="PROSITE" id="PS51206">
    <property type="entry name" value="SF3_HELICASE_1"/>
    <property type="match status" value="1"/>
</dbReference>
<dbReference type="Pfam" id="PF19263">
    <property type="entry name" value="DUF5906"/>
    <property type="match status" value="1"/>
</dbReference>
<dbReference type="InterPro" id="IPR014015">
    <property type="entry name" value="Helicase_SF3_DNA-vir"/>
</dbReference>
<dbReference type="NCBIfam" id="TIGR01613">
    <property type="entry name" value="primase_Cterm"/>
    <property type="match status" value="1"/>
</dbReference>
<feature type="domain" description="SF3 helicase" evidence="4">
    <location>
        <begin position="40"/>
        <end position="202"/>
    </location>
</feature>
<keyword evidence="3" id="KW-0067">ATP-binding</keyword>
<dbReference type="InterPro" id="IPR045455">
    <property type="entry name" value="NrS-1_pol-like_helicase"/>
</dbReference>
<keyword evidence="6" id="KW-1185">Reference proteome</keyword>
<protein>
    <submittedName>
        <fullName evidence="5">Phage/plasmid primase, P4 family, C-terminal domain-containing protein</fullName>
    </submittedName>
</protein>
<organism evidence="5 6">
    <name type="scientific">Aliiruegeria lutimaris</name>
    <dbReference type="NCBI Taxonomy" id="571298"/>
    <lineage>
        <taxon>Bacteria</taxon>
        <taxon>Pseudomonadati</taxon>
        <taxon>Pseudomonadota</taxon>
        <taxon>Alphaproteobacteria</taxon>
        <taxon>Rhodobacterales</taxon>
        <taxon>Roseobacteraceae</taxon>
        <taxon>Aliiruegeria</taxon>
    </lineage>
</organism>
<dbReference type="GO" id="GO:0016787">
    <property type="term" value="F:hydrolase activity"/>
    <property type="evidence" value="ECO:0007669"/>
    <property type="project" value="UniProtKB-KW"/>
</dbReference>
<gene>
    <name evidence="5" type="ORF">SAMN04488026_103839</name>
</gene>
<evidence type="ECO:0000313" key="5">
    <source>
        <dbReference type="EMBL" id="SDK34977.1"/>
    </source>
</evidence>
<dbReference type="InterPro" id="IPR027417">
    <property type="entry name" value="P-loop_NTPase"/>
</dbReference>
<reference evidence="5 6" key="1">
    <citation type="submission" date="2016-10" db="EMBL/GenBank/DDBJ databases">
        <authorList>
            <person name="de Groot N.N."/>
        </authorList>
    </citation>
    <scope>NUCLEOTIDE SEQUENCE [LARGE SCALE GENOMIC DNA]</scope>
    <source>
        <strain evidence="5 6">DSM 25294</strain>
    </source>
</reference>
<dbReference type="PANTHER" id="PTHR35372:SF2">
    <property type="entry name" value="SF3 HELICASE DOMAIN-CONTAINING PROTEIN"/>
    <property type="match status" value="1"/>
</dbReference>
<evidence type="ECO:0000259" key="4">
    <source>
        <dbReference type="PROSITE" id="PS51206"/>
    </source>
</evidence>
<dbReference type="STRING" id="571298.SAMN04488026_103839"/>
<keyword evidence="2" id="KW-0378">Hydrolase</keyword>
<dbReference type="Gene3D" id="3.40.50.300">
    <property type="entry name" value="P-loop containing nucleotide triphosphate hydrolases"/>
    <property type="match status" value="1"/>
</dbReference>
<dbReference type="RefSeq" id="WP_093159022.1">
    <property type="nucleotide sequence ID" value="NZ_FNEK01000038.1"/>
</dbReference>
<dbReference type="InterPro" id="IPR051620">
    <property type="entry name" value="ORF904-like_C"/>
</dbReference>
<evidence type="ECO:0000256" key="2">
    <source>
        <dbReference type="ARBA" id="ARBA00022801"/>
    </source>
</evidence>
<dbReference type="Proteomes" id="UP000199382">
    <property type="component" value="Unassembled WGS sequence"/>
</dbReference>
<accession>A0A1G9B633</accession>
<dbReference type="EMBL" id="FNEK01000038">
    <property type="protein sequence ID" value="SDK34977.1"/>
    <property type="molecule type" value="Genomic_DNA"/>
</dbReference>
<dbReference type="InterPro" id="IPR006500">
    <property type="entry name" value="Helicase_put_C_phage/plasmid"/>
</dbReference>
<dbReference type="GO" id="GO:0005524">
    <property type="term" value="F:ATP binding"/>
    <property type="evidence" value="ECO:0007669"/>
    <property type="project" value="UniProtKB-KW"/>
</dbReference>
<name>A0A1G9B633_9RHOB</name>
<dbReference type="AlphaFoldDB" id="A0A1G9B633"/>
<dbReference type="OrthoDB" id="9763644at2"/>